<feature type="region of interest" description="Disordered" evidence="1">
    <location>
        <begin position="29"/>
        <end position="51"/>
    </location>
</feature>
<dbReference type="CDD" id="cd00090">
    <property type="entry name" value="HTH_ARSR"/>
    <property type="match status" value="1"/>
</dbReference>
<sequence length="236" mass="25592">MVTAAMPWDWRRGPRRVGRRTWLFAQWAGGGGPHRRSGFGPPVPPPPPNGPWGMPPAGPFGAHHGPFGLFGGRRGGRGPRARRGDVRTGILLLLAEKPMSGYEIIKEGRERSNGAWRPSPGSVYPMLQQLEDEGLVAPAAGGEGRRRPYELTEEGHAHVAEHAAELTPPWESAAREYEEEHAQHAELASLAAQLAAAAAQVSHVGTAEQVERAKRLLAEARRGVYRILAEDEDGAR</sequence>
<organism evidence="3 4">
    <name type="scientific">Thermobifida alba</name>
    <name type="common">Thermomonospora alba</name>
    <dbReference type="NCBI Taxonomy" id="53522"/>
    <lineage>
        <taxon>Bacteria</taxon>
        <taxon>Bacillati</taxon>
        <taxon>Actinomycetota</taxon>
        <taxon>Actinomycetes</taxon>
        <taxon>Streptosporangiales</taxon>
        <taxon>Nocardiopsidaceae</taxon>
        <taxon>Thermobifida</taxon>
    </lineage>
</organism>
<keyword evidence="4" id="KW-1185">Reference proteome</keyword>
<evidence type="ECO:0000256" key="1">
    <source>
        <dbReference type="SAM" id="MobiDB-lite"/>
    </source>
</evidence>
<reference evidence="3 4" key="1">
    <citation type="submission" date="2020-04" db="EMBL/GenBank/DDBJ databases">
        <title>Thermobifida alba genome sequencing and assembly.</title>
        <authorList>
            <person name="Luzics S."/>
            <person name="Horvath B."/>
            <person name="Nagy I."/>
            <person name="Toth A."/>
            <person name="Nagy I."/>
            <person name="Kukolya J."/>
        </authorList>
    </citation>
    <scope>NUCLEOTIDE SEQUENCE [LARGE SCALE GENOMIC DNA]</scope>
    <source>
        <strain evidence="3 4">DSM 43795</strain>
    </source>
</reference>
<accession>A0ABY4KXZ7</accession>
<feature type="compositionally biased region" description="Pro residues" evidence="1">
    <location>
        <begin position="41"/>
        <end position="51"/>
    </location>
</feature>
<dbReference type="PANTHER" id="PTHR43252:SF2">
    <property type="entry name" value="TRANSCRIPTION REGULATOR, PADR-LIKE FAMILY"/>
    <property type="match status" value="1"/>
</dbReference>
<gene>
    <name evidence="3" type="ORF">FOF52_02560</name>
</gene>
<feature type="domain" description="Transcription regulator PadR N-terminal" evidence="2">
    <location>
        <begin position="90"/>
        <end position="160"/>
    </location>
</feature>
<protein>
    <submittedName>
        <fullName evidence="3">PadR family transcriptional regulator</fullName>
    </submittedName>
</protein>
<dbReference type="Pfam" id="PF03551">
    <property type="entry name" value="PadR"/>
    <property type="match status" value="1"/>
</dbReference>
<proteinExistence type="predicted"/>
<dbReference type="EMBL" id="CP051627">
    <property type="protein sequence ID" value="UPT19989.1"/>
    <property type="molecule type" value="Genomic_DNA"/>
</dbReference>
<dbReference type="Gene3D" id="1.10.10.10">
    <property type="entry name" value="Winged helix-like DNA-binding domain superfamily/Winged helix DNA-binding domain"/>
    <property type="match status" value="1"/>
</dbReference>
<dbReference type="PANTHER" id="PTHR43252">
    <property type="entry name" value="TRANSCRIPTIONAL REGULATOR YQJI"/>
    <property type="match status" value="1"/>
</dbReference>
<dbReference type="InterPro" id="IPR011991">
    <property type="entry name" value="ArsR-like_HTH"/>
</dbReference>
<evidence type="ECO:0000313" key="4">
    <source>
        <dbReference type="Proteomes" id="UP000832041"/>
    </source>
</evidence>
<evidence type="ECO:0000259" key="2">
    <source>
        <dbReference type="Pfam" id="PF03551"/>
    </source>
</evidence>
<dbReference type="Proteomes" id="UP000832041">
    <property type="component" value="Chromosome"/>
</dbReference>
<evidence type="ECO:0000313" key="3">
    <source>
        <dbReference type="EMBL" id="UPT19989.1"/>
    </source>
</evidence>
<dbReference type="InterPro" id="IPR005149">
    <property type="entry name" value="Tscrpt_reg_PadR_N"/>
</dbReference>
<dbReference type="RefSeq" id="WP_248592226.1">
    <property type="nucleotide sequence ID" value="NZ_BAABEB010000010.1"/>
</dbReference>
<name>A0ABY4KXZ7_THEAE</name>
<dbReference type="InterPro" id="IPR036388">
    <property type="entry name" value="WH-like_DNA-bd_sf"/>
</dbReference>
<dbReference type="InterPro" id="IPR036390">
    <property type="entry name" value="WH_DNA-bd_sf"/>
</dbReference>
<dbReference type="SUPFAM" id="SSF46785">
    <property type="entry name" value="Winged helix' DNA-binding domain"/>
    <property type="match status" value="1"/>
</dbReference>